<evidence type="ECO:0000313" key="3">
    <source>
        <dbReference type="Proteomes" id="UP000664698"/>
    </source>
</evidence>
<name>A0ABS3BT30_9BACT</name>
<feature type="transmembrane region" description="Helical" evidence="1">
    <location>
        <begin position="6"/>
        <end position="25"/>
    </location>
</feature>
<keyword evidence="1" id="KW-1133">Transmembrane helix</keyword>
<accession>A0ABS3BT30</accession>
<comment type="caution">
    <text evidence="2">The sequence shown here is derived from an EMBL/GenBank/DDBJ whole genome shotgun (WGS) entry which is preliminary data.</text>
</comment>
<dbReference type="Proteomes" id="UP000664698">
    <property type="component" value="Unassembled WGS sequence"/>
</dbReference>
<dbReference type="RefSeq" id="WP_206570236.1">
    <property type="nucleotide sequence ID" value="NZ_JAFKCW010000003.1"/>
</dbReference>
<keyword evidence="1" id="KW-0812">Transmembrane</keyword>
<gene>
    <name evidence="2" type="ORF">J0A67_15290</name>
</gene>
<sequence length="144" mass="16716">MKLKTFRIWLFLLPLVAVIGVMLFVQSTNNQKELEQQRIRIITSLSRDVQSALSDYVARSEAYILRKGFAEEDGSLGEAAGDVNEFQKGFAPELIQLRYHQKESLPEETLFLDKGKVKVRFKRIQFPSEIKERFYEAVESADWI</sequence>
<evidence type="ECO:0000256" key="1">
    <source>
        <dbReference type="SAM" id="Phobius"/>
    </source>
</evidence>
<proteinExistence type="predicted"/>
<dbReference type="EMBL" id="JAFKCW010000003">
    <property type="protein sequence ID" value="MBN7802237.1"/>
    <property type="molecule type" value="Genomic_DNA"/>
</dbReference>
<protein>
    <recommendedName>
        <fullName evidence="4">Sensor histidine kinase</fullName>
    </recommendedName>
</protein>
<reference evidence="2 3" key="1">
    <citation type="submission" date="2021-03" db="EMBL/GenBank/DDBJ databases">
        <title>novel species isolated from a fishpond in China.</title>
        <authorList>
            <person name="Lu H."/>
            <person name="Cai Z."/>
        </authorList>
    </citation>
    <scope>NUCLEOTIDE SEQUENCE [LARGE SCALE GENOMIC DNA]</scope>
    <source>
        <strain evidence="2 3">JCM 31546</strain>
    </source>
</reference>
<keyword evidence="1" id="KW-0472">Membrane</keyword>
<evidence type="ECO:0000313" key="2">
    <source>
        <dbReference type="EMBL" id="MBN7802237.1"/>
    </source>
</evidence>
<keyword evidence="3" id="KW-1185">Reference proteome</keyword>
<evidence type="ECO:0008006" key="4">
    <source>
        <dbReference type="Google" id="ProtNLM"/>
    </source>
</evidence>
<organism evidence="2 3">
    <name type="scientific">Algoriphagus aestuariicola</name>
    <dbReference type="NCBI Taxonomy" id="1852016"/>
    <lineage>
        <taxon>Bacteria</taxon>
        <taxon>Pseudomonadati</taxon>
        <taxon>Bacteroidota</taxon>
        <taxon>Cytophagia</taxon>
        <taxon>Cytophagales</taxon>
        <taxon>Cyclobacteriaceae</taxon>
        <taxon>Algoriphagus</taxon>
    </lineage>
</organism>